<dbReference type="OrthoDB" id="9944568at2759"/>
<organism evidence="1 2">
    <name type="scientific">Eumeta variegata</name>
    <name type="common">Bagworm moth</name>
    <name type="synonym">Eumeta japonica</name>
    <dbReference type="NCBI Taxonomy" id="151549"/>
    <lineage>
        <taxon>Eukaryota</taxon>
        <taxon>Metazoa</taxon>
        <taxon>Ecdysozoa</taxon>
        <taxon>Arthropoda</taxon>
        <taxon>Hexapoda</taxon>
        <taxon>Insecta</taxon>
        <taxon>Pterygota</taxon>
        <taxon>Neoptera</taxon>
        <taxon>Endopterygota</taxon>
        <taxon>Lepidoptera</taxon>
        <taxon>Glossata</taxon>
        <taxon>Ditrysia</taxon>
        <taxon>Tineoidea</taxon>
        <taxon>Psychidae</taxon>
        <taxon>Oiketicinae</taxon>
        <taxon>Eumeta</taxon>
    </lineage>
</organism>
<evidence type="ECO:0000313" key="2">
    <source>
        <dbReference type="Proteomes" id="UP000299102"/>
    </source>
</evidence>
<dbReference type="EMBL" id="BGZK01000855">
    <property type="protein sequence ID" value="GBP62975.1"/>
    <property type="molecule type" value="Genomic_DNA"/>
</dbReference>
<dbReference type="AlphaFoldDB" id="A0A4C1XL77"/>
<gene>
    <name evidence="1" type="ORF">EVAR_44028_1</name>
</gene>
<evidence type="ECO:0000313" key="1">
    <source>
        <dbReference type="EMBL" id="GBP62975.1"/>
    </source>
</evidence>
<reference evidence="1 2" key="1">
    <citation type="journal article" date="2019" name="Commun. Biol.">
        <title>The bagworm genome reveals a unique fibroin gene that provides high tensile strength.</title>
        <authorList>
            <person name="Kono N."/>
            <person name="Nakamura H."/>
            <person name="Ohtoshi R."/>
            <person name="Tomita M."/>
            <person name="Numata K."/>
            <person name="Arakawa K."/>
        </authorList>
    </citation>
    <scope>NUCLEOTIDE SEQUENCE [LARGE SCALE GENOMIC DNA]</scope>
</reference>
<sequence>MSNLTCTFRTPSVCGCSFPPRGGSGGKLWVGIDLQVIQNFNEGKVAYGTTNEVGGRGRRVIFCVHGNPSAGCCALVDDILQDKTNGSIGDAESELH</sequence>
<name>A0A4C1XL77_EUMVA</name>
<keyword evidence="2" id="KW-1185">Reference proteome</keyword>
<comment type="caution">
    <text evidence="1">The sequence shown here is derived from an EMBL/GenBank/DDBJ whole genome shotgun (WGS) entry which is preliminary data.</text>
</comment>
<dbReference type="Proteomes" id="UP000299102">
    <property type="component" value="Unassembled WGS sequence"/>
</dbReference>
<proteinExistence type="predicted"/>
<accession>A0A4C1XL77</accession>
<protein>
    <submittedName>
        <fullName evidence="1">Uncharacterized protein</fullName>
    </submittedName>
</protein>